<keyword evidence="4" id="KW-1185">Reference proteome</keyword>
<sequence length="303" mass="33886">MLLDAGVILSLQRFQIVTYVRVGGTALVFVDWLLTLDDEVTYIWSSTGNFGKTLYFLTRYPAFIDSTLSVYHQVAYSLSAEECALHMRITGVMVMFGILISELILTIRVWALYDRSRKITVFLVLFSVISLAASAVGFIFSGRAETFTAMKDISSSVPGCYPHDITNAIFIAPVILTVGLSVIFALTMVKALQYHKKGTTSFLRVFFCGGIIYFAVLQAISIGNWMIFFLHIEEYTFLLTNLQRSMHSILSARILLDMRREAAKTTTAGCTFDDSDEYPVASAADRRANVGNSLEHDVFRDEC</sequence>
<keyword evidence="1" id="KW-1133">Transmembrane helix</keyword>
<dbReference type="EMBL" id="ML213625">
    <property type="protein sequence ID" value="TFK35019.1"/>
    <property type="molecule type" value="Genomic_DNA"/>
</dbReference>
<feature type="domain" description="DUF6533" evidence="2">
    <location>
        <begin position="19"/>
        <end position="64"/>
    </location>
</feature>
<reference evidence="3 4" key="1">
    <citation type="journal article" date="2019" name="Nat. Ecol. Evol.">
        <title>Megaphylogeny resolves global patterns of mushroom evolution.</title>
        <authorList>
            <person name="Varga T."/>
            <person name="Krizsan K."/>
            <person name="Foldi C."/>
            <person name="Dima B."/>
            <person name="Sanchez-Garcia M."/>
            <person name="Sanchez-Ramirez S."/>
            <person name="Szollosi G.J."/>
            <person name="Szarkandi J.G."/>
            <person name="Papp V."/>
            <person name="Albert L."/>
            <person name="Andreopoulos W."/>
            <person name="Angelini C."/>
            <person name="Antonin V."/>
            <person name="Barry K.W."/>
            <person name="Bougher N.L."/>
            <person name="Buchanan P."/>
            <person name="Buyck B."/>
            <person name="Bense V."/>
            <person name="Catcheside P."/>
            <person name="Chovatia M."/>
            <person name="Cooper J."/>
            <person name="Damon W."/>
            <person name="Desjardin D."/>
            <person name="Finy P."/>
            <person name="Geml J."/>
            <person name="Haridas S."/>
            <person name="Hughes K."/>
            <person name="Justo A."/>
            <person name="Karasinski D."/>
            <person name="Kautmanova I."/>
            <person name="Kiss B."/>
            <person name="Kocsube S."/>
            <person name="Kotiranta H."/>
            <person name="LaButti K.M."/>
            <person name="Lechner B.E."/>
            <person name="Liimatainen K."/>
            <person name="Lipzen A."/>
            <person name="Lukacs Z."/>
            <person name="Mihaltcheva S."/>
            <person name="Morgado L.N."/>
            <person name="Niskanen T."/>
            <person name="Noordeloos M.E."/>
            <person name="Ohm R.A."/>
            <person name="Ortiz-Santana B."/>
            <person name="Ovrebo C."/>
            <person name="Racz N."/>
            <person name="Riley R."/>
            <person name="Savchenko A."/>
            <person name="Shiryaev A."/>
            <person name="Soop K."/>
            <person name="Spirin V."/>
            <person name="Szebenyi C."/>
            <person name="Tomsovsky M."/>
            <person name="Tulloss R.E."/>
            <person name="Uehling J."/>
            <person name="Grigoriev I.V."/>
            <person name="Vagvolgyi C."/>
            <person name="Papp T."/>
            <person name="Martin F.M."/>
            <person name="Miettinen O."/>
            <person name="Hibbett D.S."/>
            <person name="Nagy L.G."/>
        </authorList>
    </citation>
    <scope>NUCLEOTIDE SEQUENCE [LARGE SCALE GENOMIC DNA]</scope>
    <source>
        <strain evidence="3 4">CBS 166.37</strain>
    </source>
</reference>
<feature type="transmembrane region" description="Helical" evidence="1">
    <location>
        <begin position="119"/>
        <end position="140"/>
    </location>
</feature>
<dbReference type="InterPro" id="IPR045340">
    <property type="entry name" value="DUF6533"/>
</dbReference>
<proteinExistence type="predicted"/>
<dbReference type="Pfam" id="PF20151">
    <property type="entry name" value="DUF6533"/>
    <property type="match status" value="1"/>
</dbReference>
<keyword evidence="1" id="KW-0472">Membrane</keyword>
<keyword evidence="1" id="KW-0812">Transmembrane</keyword>
<feature type="transmembrane region" description="Helical" evidence="1">
    <location>
        <begin position="201"/>
        <end position="229"/>
    </location>
</feature>
<organism evidence="3 4">
    <name type="scientific">Crucibulum laeve</name>
    <dbReference type="NCBI Taxonomy" id="68775"/>
    <lineage>
        <taxon>Eukaryota</taxon>
        <taxon>Fungi</taxon>
        <taxon>Dikarya</taxon>
        <taxon>Basidiomycota</taxon>
        <taxon>Agaricomycotina</taxon>
        <taxon>Agaricomycetes</taxon>
        <taxon>Agaricomycetidae</taxon>
        <taxon>Agaricales</taxon>
        <taxon>Agaricineae</taxon>
        <taxon>Nidulariaceae</taxon>
        <taxon>Crucibulum</taxon>
    </lineage>
</organism>
<evidence type="ECO:0000259" key="2">
    <source>
        <dbReference type="Pfam" id="PF20151"/>
    </source>
</evidence>
<evidence type="ECO:0000256" key="1">
    <source>
        <dbReference type="SAM" id="Phobius"/>
    </source>
</evidence>
<evidence type="ECO:0000313" key="4">
    <source>
        <dbReference type="Proteomes" id="UP000308652"/>
    </source>
</evidence>
<gene>
    <name evidence="3" type="ORF">BDQ12DRAFT_326465</name>
</gene>
<dbReference type="OrthoDB" id="2675435at2759"/>
<name>A0A5C3LPE9_9AGAR</name>
<dbReference type="Proteomes" id="UP000308652">
    <property type="component" value="Unassembled WGS sequence"/>
</dbReference>
<protein>
    <recommendedName>
        <fullName evidence="2">DUF6533 domain-containing protein</fullName>
    </recommendedName>
</protein>
<dbReference type="AlphaFoldDB" id="A0A5C3LPE9"/>
<evidence type="ECO:0000313" key="3">
    <source>
        <dbReference type="EMBL" id="TFK35019.1"/>
    </source>
</evidence>
<accession>A0A5C3LPE9</accession>
<feature type="transmembrane region" description="Helical" evidence="1">
    <location>
        <begin position="85"/>
        <end position="107"/>
    </location>
</feature>
<feature type="transmembrane region" description="Helical" evidence="1">
    <location>
        <begin position="168"/>
        <end position="189"/>
    </location>
</feature>